<evidence type="ECO:0000313" key="2">
    <source>
        <dbReference type="Proteomes" id="UP000327157"/>
    </source>
</evidence>
<gene>
    <name evidence="1" type="ORF">D8674_022934</name>
</gene>
<proteinExistence type="predicted"/>
<accession>A0A5N5GL96</accession>
<dbReference type="EMBL" id="SMOL01000402">
    <property type="protein sequence ID" value="KAB2616346.1"/>
    <property type="molecule type" value="Genomic_DNA"/>
</dbReference>
<comment type="caution">
    <text evidence="1">The sequence shown here is derived from an EMBL/GenBank/DDBJ whole genome shotgun (WGS) entry which is preliminary data.</text>
</comment>
<keyword evidence="2" id="KW-1185">Reference proteome</keyword>
<name>A0A5N5GL96_9ROSA</name>
<reference evidence="1 2" key="3">
    <citation type="submission" date="2019-11" db="EMBL/GenBank/DDBJ databases">
        <title>A de novo genome assembly of a pear dwarfing rootstock.</title>
        <authorList>
            <person name="Wang F."/>
            <person name="Wang J."/>
            <person name="Li S."/>
            <person name="Zhang Y."/>
            <person name="Fang M."/>
            <person name="Ma L."/>
            <person name="Zhao Y."/>
            <person name="Jiang S."/>
        </authorList>
    </citation>
    <scope>NUCLEOTIDE SEQUENCE [LARGE SCALE GENOMIC DNA]</scope>
    <source>
        <strain evidence="1">S2</strain>
        <tissue evidence="1">Leaf</tissue>
    </source>
</reference>
<protein>
    <submittedName>
        <fullName evidence="1">S ribonuclease</fullName>
    </submittedName>
</protein>
<reference evidence="1 2" key="1">
    <citation type="submission" date="2019-09" db="EMBL/GenBank/DDBJ databases">
        <authorList>
            <person name="Ou C."/>
        </authorList>
    </citation>
    <scope>NUCLEOTIDE SEQUENCE [LARGE SCALE GENOMIC DNA]</scope>
    <source>
        <strain evidence="1">S2</strain>
        <tissue evidence="1">Leaf</tissue>
    </source>
</reference>
<sequence>MDQFHRLFVLKTRVRMILNLYKGSVISTLKISFYLNFVKNLFVVEMQLGSYCSGNNSVQVVAVHLRRLRCLLPMGALLHWKCSNVSQNFFKNSQSTSVYLSFVVAFLAAMDIMAEQFPGAFSGSQKQNHEGMVSPKRTISCYGGGAGPGSGPARTEIVYIFFHIFHTCIKKSQKKNIQRSSNGTEIFNGYKRKITI</sequence>
<reference evidence="2" key="2">
    <citation type="submission" date="2019-10" db="EMBL/GenBank/DDBJ databases">
        <title>A de novo genome assembly of a pear dwarfing rootstock.</title>
        <authorList>
            <person name="Wang F."/>
            <person name="Wang J."/>
            <person name="Li S."/>
            <person name="Zhang Y."/>
            <person name="Fang M."/>
            <person name="Ma L."/>
            <person name="Zhao Y."/>
            <person name="Jiang S."/>
        </authorList>
    </citation>
    <scope>NUCLEOTIDE SEQUENCE [LARGE SCALE GENOMIC DNA]</scope>
</reference>
<dbReference type="AlphaFoldDB" id="A0A5N5GL96"/>
<organism evidence="1 2">
    <name type="scientific">Pyrus ussuriensis x Pyrus communis</name>
    <dbReference type="NCBI Taxonomy" id="2448454"/>
    <lineage>
        <taxon>Eukaryota</taxon>
        <taxon>Viridiplantae</taxon>
        <taxon>Streptophyta</taxon>
        <taxon>Embryophyta</taxon>
        <taxon>Tracheophyta</taxon>
        <taxon>Spermatophyta</taxon>
        <taxon>Magnoliopsida</taxon>
        <taxon>eudicotyledons</taxon>
        <taxon>Gunneridae</taxon>
        <taxon>Pentapetalae</taxon>
        <taxon>rosids</taxon>
        <taxon>fabids</taxon>
        <taxon>Rosales</taxon>
        <taxon>Rosaceae</taxon>
        <taxon>Amygdaloideae</taxon>
        <taxon>Maleae</taxon>
        <taxon>Pyrus</taxon>
    </lineage>
</organism>
<evidence type="ECO:0000313" key="1">
    <source>
        <dbReference type="EMBL" id="KAB2616346.1"/>
    </source>
</evidence>
<dbReference type="OrthoDB" id="10259487at2759"/>
<dbReference type="Proteomes" id="UP000327157">
    <property type="component" value="Chromosome 3"/>
</dbReference>